<evidence type="ECO:0000313" key="2">
    <source>
        <dbReference type="EMBL" id="KAJ8764062.1"/>
    </source>
</evidence>
<feature type="region of interest" description="Disordered" evidence="1">
    <location>
        <begin position="73"/>
        <end position="93"/>
    </location>
</feature>
<dbReference type="EMBL" id="JAIWQS010000005">
    <property type="protein sequence ID" value="KAJ8764062.1"/>
    <property type="molecule type" value="Genomic_DNA"/>
</dbReference>
<proteinExistence type="predicted"/>
<dbReference type="AlphaFoldDB" id="A0AAV8TB46"/>
<dbReference type="Proteomes" id="UP001159364">
    <property type="component" value="Linkage Group LG05"/>
</dbReference>
<name>A0AAV8TB46_9ROSI</name>
<gene>
    <name evidence="2" type="ORF">K2173_004956</name>
</gene>
<accession>A0AAV8TB46</accession>
<organism evidence="2 3">
    <name type="scientific">Erythroxylum novogranatense</name>
    <dbReference type="NCBI Taxonomy" id="1862640"/>
    <lineage>
        <taxon>Eukaryota</taxon>
        <taxon>Viridiplantae</taxon>
        <taxon>Streptophyta</taxon>
        <taxon>Embryophyta</taxon>
        <taxon>Tracheophyta</taxon>
        <taxon>Spermatophyta</taxon>
        <taxon>Magnoliopsida</taxon>
        <taxon>eudicotyledons</taxon>
        <taxon>Gunneridae</taxon>
        <taxon>Pentapetalae</taxon>
        <taxon>rosids</taxon>
        <taxon>fabids</taxon>
        <taxon>Malpighiales</taxon>
        <taxon>Erythroxylaceae</taxon>
        <taxon>Erythroxylum</taxon>
    </lineage>
</organism>
<sequence length="93" mass="10668">MDPNTGFDIHLYFLNGIEFDFIDTFKLLPDSTDSRNKAVCLHKKNSSRPIQLNQASSLRGLWTRAGDRVRSYENPNNGRISDRSHGTVLTSRW</sequence>
<reference evidence="2 3" key="1">
    <citation type="submission" date="2021-09" db="EMBL/GenBank/DDBJ databases">
        <title>Genomic insights and catalytic innovation underlie evolution of tropane alkaloids biosynthesis.</title>
        <authorList>
            <person name="Wang Y.-J."/>
            <person name="Tian T."/>
            <person name="Huang J.-P."/>
            <person name="Huang S.-X."/>
        </authorList>
    </citation>
    <scope>NUCLEOTIDE SEQUENCE [LARGE SCALE GENOMIC DNA]</scope>
    <source>
        <strain evidence="2">KIB-2018</strain>
        <tissue evidence="2">Leaf</tissue>
    </source>
</reference>
<protein>
    <submittedName>
        <fullName evidence="2">Uncharacterized protein</fullName>
    </submittedName>
</protein>
<comment type="caution">
    <text evidence="2">The sequence shown here is derived from an EMBL/GenBank/DDBJ whole genome shotgun (WGS) entry which is preliminary data.</text>
</comment>
<evidence type="ECO:0000313" key="3">
    <source>
        <dbReference type="Proteomes" id="UP001159364"/>
    </source>
</evidence>
<evidence type="ECO:0000256" key="1">
    <source>
        <dbReference type="SAM" id="MobiDB-lite"/>
    </source>
</evidence>
<keyword evidence="3" id="KW-1185">Reference proteome</keyword>